<organism evidence="5">
    <name type="scientific">Ixodes ricinus</name>
    <name type="common">Common tick</name>
    <name type="synonym">Acarus ricinus</name>
    <dbReference type="NCBI Taxonomy" id="34613"/>
    <lineage>
        <taxon>Eukaryota</taxon>
        <taxon>Metazoa</taxon>
        <taxon>Ecdysozoa</taxon>
        <taxon>Arthropoda</taxon>
        <taxon>Chelicerata</taxon>
        <taxon>Arachnida</taxon>
        <taxon>Acari</taxon>
        <taxon>Parasitiformes</taxon>
        <taxon>Ixodida</taxon>
        <taxon>Ixodoidea</taxon>
        <taxon>Ixodidae</taxon>
        <taxon>Ixodinae</taxon>
        <taxon>Ixodes</taxon>
    </lineage>
</organism>
<evidence type="ECO:0000256" key="4">
    <source>
        <dbReference type="SAM" id="SignalP"/>
    </source>
</evidence>
<dbReference type="Gene3D" id="2.10.60.10">
    <property type="entry name" value="CD59"/>
    <property type="match status" value="1"/>
</dbReference>
<evidence type="ECO:0000256" key="3">
    <source>
        <dbReference type="SAM" id="Phobius"/>
    </source>
</evidence>
<accession>A0A147BHG6</accession>
<reference evidence="5" key="1">
    <citation type="journal article" date="2018" name="PLoS Negl. Trop. Dis.">
        <title>Sialome diversity of ticks revealed by RNAseq of single tick salivary glands.</title>
        <authorList>
            <person name="Perner J."/>
            <person name="Kropackova S."/>
            <person name="Kopacek P."/>
            <person name="Ribeiro J.M."/>
        </authorList>
    </citation>
    <scope>NUCLEOTIDE SEQUENCE</scope>
    <source>
        <strain evidence="5">Siblings of single egg batch collected in Ceske Budejovice</strain>
        <tissue evidence="5">Salivary glands</tissue>
    </source>
</reference>
<keyword evidence="1 4" id="KW-0732">Signal</keyword>
<dbReference type="InterPro" id="IPR045860">
    <property type="entry name" value="Snake_toxin-like_sf"/>
</dbReference>
<keyword evidence="3" id="KW-0472">Membrane</keyword>
<protein>
    <submittedName>
        <fullName evidence="5">Putative prostate stem cell antigen</fullName>
    </submittedName>
</protein>
<proteinExistence type="predicted"/>
<dbReference type="PANTHER" id="PTHR10036:SF3">
    <property type="entry name" value="PROTEIN SLEEPLESS-RELATED"/>
    <property type="match status" value="1"/>
</dbReference>
<keyword evidence="3" id="KW-1133">Transmembrane helix</keyword>
<dbReference type="CDD" id="cd23599">
    <property type="entry name" value="TFP_LU_ECD_Cold"/>
    <property type="match status" value="1"/>
</dbReference>
<dbReference type="AlphaFoldDB" id="A0A147BHG6"/>
<evidence type="ECO:0000256" key="2">
    <source>
        <dbReference type="ARBA" id="ARBA00023157"/>
    </source>
</evidence>
<dbReference type="EMBL" id="GEGO01005165">
    <property type="protein sequence ID" value="JAR90239.1"/>
    <property type="molecule type" value="Transcribed_RNA"/>
</dbReference>
<evidence type="ECO:0000313" key="5">
    <source>
        <dbReference type="EMBL" id="JAR90239.1"/>
    </source>
</evidence>
<name>A0A147BHG6_IXORI</name>
<evidence type="ECO:0000256" key="1">
    <source>
        <dbReference type="ARBA" id="ARBA00022729"/>
    </source>
</evidence>
<keyword evidence="2" id="KW-1015">Disulfide bond</keyword>
<dbReference type="PANTHER" id="PTHR10036">
    <property type="entry name" value="CD59 GLYCOPROTEIN"/>
    <property type="match status" value="1"/>
</dbReference>
<dbReference type="SUPFAM" id="SSF57302">
    <property type="entry name" value="Snake toxin-like"/>
    <property type="match status" value="1"/>
</dbReference>
<feature type="transmembrane region" description="Helical" evidence="3">
    <location>
        <begin position="129"/>
        <end position="148"/>
    </location>
</feature>
<sequence length="151" mass="17463">MRATPGTKTMFRLVVLLLSCASTCHSLECYVCDSQDENNAKCTQTIKTCDPAHTRCLTEVRWGSTPYWAPSGEKQYYISKECASEKRCGEKIASYRYRCDRIWYNDWECAECCTGDRCNYYVTLGGSRVWPITWLYLVTCALGIRFYFRGL</sequence>
<keyword evidence="3" id="KW-0812">Transmembrane</keyword>
<feature type="chain" id="PRO_5007542375" evidence="4">
    <location>
        <begin position="27"/>
        <end position="151"/>
    </location>
</feature>
<feature type="signal peptide" evidence="4">
    <location>
        <begin position="1"/>
        <end position="26"/>
    </location>
</feature>